<dbReference type="Proteomes" id="UP000326799">
    <property type="component" value="Unassembled WGS sequence"/>
</dbReference>
<sequence length="161" mass="18400">MTRIPDRSAGPEQVRNYIRQTLTSKHKTDDNFAEEAARSWRLGRGSELCDATLEYLQEIFGVDIGLCLFHSICEDRDDAWEQSLIGIICNWMLYGSAAFLLWSLIVLFLGRRPNLSFPTLLFGATLANYGYRRPTYNYPMLAMGICNICISLLSILWVHVL</sequence>
<dbReference type="EMBL" id="ML733410">
    <property type="protein sequence ID" value="KAB8222799.1"/>
    <property type="molecule type" value="Genomic_DNA"/>
</dbReference>
<protein>
    <submittedName>
        <fullName evidence="2">Uncharacterized protein</fullName>
    </submittedName>
</protein>
<feature type="transmembrane region" description="Helical" evidence="1">
    <location>
        <begin position="138"/>
        <end position="160"/>
    </location>
</feature>
<keyword evidence="1" id="KW-0472">Membrane</keyword>
<accession>A0A5N6EZZ0</accession>
<keyword evidence="1" id="KW-1133">Transmembrane helix</keyword>
<feature type="transmembrane region" description="Helical" evidence="1">
    <location>
        <begin position="84"/>
        <end position="109"/>
    </location>
</feature>
<keyword evidence="1" id="KW-0812">Transmembrane</keyword>
<reference evidence="2 3" key="1">
    <citation type="submission" date="2019-04" db="EMBL/GenBank/DDBJ databases">
        <title>Fungal friends and foes A comparative genomics study of 23 Aspergillus species from section Flavi.</title>
        <authorList>
            <consortium name="DOE Joint Genome Institute"/>
            <person name="Kjaerbolling I."/>
            <person name="Vesth T.C."/>
            <person name="Frisvad J.C."/>
            <person name="Nybo J.L."/>
            <person name="Theobald S."/>
            <person name="Kildgaard S."/>
            <person name="Petersen T.I."/>
            <person name="Kuo A."/>
            <person name="Sato A."/>
            <person name="Lyhne E.K."/>
            <person name="Kogle M.E."/>
            <person name="Wiebenga A."/>
            <person name="Kun R.S."/>
            <person name="Lubbers R.J."/>
            <person name="Makela M.R."/>
            <person name="Barry K."/>
            <person name="Chovatia M."/>
            <person name="Clum A."/>
            <person name="Daum C."/>
            <person name="Haridas S."/>
            <person name="He G."/>
            <person name="LaButti K."/>
            <person name="Lipzen A."/>
            <person name="Mondo S."/>
            <person name="Pangilinan J."/>
            <person name="Riley R."/>
            <person name="Salamov A."/>
            <person name="Simmons B.A."/>
            <person name="Magnuson J.K."/>
            <person name="Henrissat B."/>
            <person name="Mortensen U.H."/>
            <person name="Larsen T.O."/>
            <person name="De vries R.P."/>
            <person name="Grigoriev I.V."/>
            <person name="Machida M."/>
            <person name="Baker S.E."/>
            <person name="Andersen M.R."/>
        </authorList>
    </citation>
    <scope>NUCLEOTIDE SEQUENCE [LARGE SCALE GENOMIC DNA]</scope>
    <source>
        <strain evidence="2 3">CBS 126849</strain>
    </source>
</reference>
<proteinExistence type="predicted"/>
<evidence type="ECO:0000313" key="3">
    <source>
        <dbReference type="Proteomes" id="UP000326799"/>
    </source>
</evidence>
<organism evidence="2 3">
    <name type="scientific">Aspergillus novoparasiticus</name>
    <dbReference type="NCBI Taxonomy" id="986946"/>
    <lineage>
        <taxon>Eukaryota</taxon>
        <taxon>Fungi</taxon>
        <taxon>Dikarya</taxon>
        <taxon>Ascomycota</taxon>
        <taxon>Pezizomycotina</taxon>
        <taxon>Eurotiomycetes</taxon>
        <taxon>Eurotiomycetidae</taxon>
        <taxon>Eurotiales</taxon>
        <taxon>Aspergillaceae</taxon>
        <taxon>Aspergillus</taxon>
        <taxon>Aspergillus subgen. Circumdati</taxon>
    </lineage>
</organism>
<keyword evidence="3" id="KW-1185">Reference proteome</keyword>
<name>A0A5N6EZZ0_9EURO</name>
<evidence type="ECO:0000313" key="2">
    <source>
        <dbReference type="EMBL" id="KAB8222799.1"/>
    </source>
</evidence>
<evidence type="ECO:0000256" key="1">
    <source>
        <dbReference type="SAM" id="Phobius"/>
    </source>
</evidence>
<gene>
    <name evidence="2" type="ORF">BDV33DRAFT_56576</name>
</gene>
<dbReference type="AlphaFoldDB" id="A0A5N6EZZ0"/>